<evidence type="ECO:0000313" key="9">
    <source>
        <dbReference type="EMBL" id="QKE93270.1"/>
    </source>
</evidence>
<keyword evidence="4" id="KW-1003">Cell membrane</keyword>
<evidence type="ECO:0000256" key="5">
    <source>
        <dbReference type="ARBA" id="ARBA00022741"/>
    </source>
</evidence>
<dbReference type="KEGG" id="lck:HN018_22680"/>
<keyword evidence="9" id="KW-0614">Plasmid</keyword>
<dbReference type="InterPro" id="IPR003593">
    <property type="entry name" value="AAA+_ATPase"/>
</dbReference>
<dbReference type="NCBIfam" id="TIGR01727">
    <property type="entry name" value="oligo_HPY"/>
    <property type="match status" value="1"/>
</dbReference>
<dbReference type="GO" id="GO:0005524">
    <property type="term" value="F:ATP binding"/>
    <property type="evidence" value="ECO:0007669"/>
    <property type="project" value="UniProtKB-KW"/>
</dbReference>
<protein>
    <submittedName>
        <fullName evidence="9">ABC transporter ATP-binding protein</fullName>
    </submittedName>
</protein>
<dbReference type="PANTHER" id="PTHR43297">
    <property type="entry name" value="OLIGOPEPTIDE TRANSPORT ATP-BINDING PROTEIN APPD"/>
    <property type="match status" value="1"/>
</dbReference>
<dbReference type="InterPro" id="IPR050388">
    <property type="entry name" value="ABC_Ni/Peptide_Import"/>
</dbReference>
<sequence length="337" mass="36633">MGTDTDKPVLAVRDLVTAFYTPRGTFHAVDGVNLTVRRGQTVALVGESGSGKSVTCMSIMRLLAAPAARIVSGRILFRSRSGLECDLAQLDEHAMRALRGNEIAMIFQEPMTSLNPTGTIGTQIAEVLRLHRPISRRAAMAEAVRLLGLVEIADPARHVESYPHHLSGGMRQRVMIAMALACGPSLLLADEPTTALDVTVQAQILRLLRTLQQELGMGVLFITHNLGVVAEIADQVSVMYGGQVVETAPVRALFDAPGHPYTRALMASLPRMDAVLATPRRLPMIRGSMVDPHRPPPGCRFAPRCDMVLPACEAAVPDEYKIGIEHQSRCLRWQELA</sequence>
<dbReference type="Proteomes" id="UP000500767">
    <property type="component" value="Plasmid unnamed1"/>
</dbReference>
<dbReference type="GO" id="GO:0005886">
    <property type="term" value="C:plasma membrane"/>
    <property type="evidence" value="ECO:0007669"/>
    <property type="project" value="UniProtKB-SubCell"/>
</dbReference>
<dbReference type="InterPro" id="IPR027417">
    <property type="entry name" value="P-loop_NTPase"/>
</dbReference>
<name>A0A6M8HY62_9PROT</name>
<dbReference type="Pfam" id="PF08352">
    <property type="entry name" value="oligo_HPY"/>
    <property type="match status" value="1"/>
</dbReference>
<dbReference type="PANTHER" id="PTHR43297:SF2">
    <property type="entry name" value="DIPEPTIDE TRANSPORT ATP-BINDING PROTEIN DPPD"/>
    <property type="match status" value="1"/>
</dbReference>
<geneLocation type="plasmid" evidence="9 10">
    <name>unnamed1</name>
</geneLocation>
<keyword evidence="7" id="KW-0472">Membrane</keyword>
<dbReference type="AlphaFoldDB" id="A0A6M8HY62"/>
<gene>
    <name evidence="9" type="ORF">HN018_22680</name>
</gene>
<dbReference type="Pfam" id="PF00005">
    <property type="entry name" value="ABC_tran"/>
    <property type="match status" value="1"/>
</dbReference>
<dbReference type="GO" id="GO:0016887">
    <property type="term" value="F:ATP hydrolysis activity"/>
    <property type="evidence" value="ECO:0007669"/>
    <property type="project" value="InterPro"/>
</dbReference>
<keyword evidence="6 9" id="KW-0067">ATP-binding</keyword>
<dbReference type="PROSITE" id="PS00211">
    <property type="entry name" value="ABC_TRANSPORTER_1"/>
    <property type="match status" value="1"/>
</dbReference>
<evidence type="ECO:0000256" key="3">
    <source>
        <dbReference type="ARBA" id="ARBA00022448"/>
    </source>
</evidence>
<evidence type="ECO:0000256" key="6">
    <source>
        <dbReference type="ARBA" id="ARBA00022840"/>
    </source>
</evidence>
<dbReference type="CDD" id="cd03257">
    <property type="entry name" value="ABC_NikE_OppD_transporters"/>
    <property type="match status" value="1"/>
</dbReference>
<dbReference type="InterPro" id="IPR003439">
    <property type="entry name" value="ABC_transporter-like_ATP-bd"/>
</dbReference>
<dbReference type="Gene3D" id="3.40.50.300">
    <property type="entry name" value="P-loop containing nucleotide triphosphate hydrolases"/>
    <property type="match status" value="1"/>
</dbReference>
<evidence type="ECO:0000313" key="10">
    <source>
        <dbReference type="Proteomes" id="UP000500767"/>
    </source>
</evidence>
<keyword evidence="10" id="KW-1185">Reference proteome</keyword>
<keyword evidence="5" id="KW-0547">Nucleotide-binding</keyword>
<dbReference type="SMART" id="SM00382">
    <property type="entry name" value="AAA"/>
    <property type="match status" value="1"/>
</dbReference>
<evidence type="ECO:0000256" key="2">
    <source>
        <dbReference type="ARBA" id="ARBA00005417"/>
    </source>
</evidence>
<feature type="domain" description="ABC transporter" evidence="8">
    <location>
        <begin position="10"/>
        <end position="266"/>
    </location>
</feature>
<evidence type="ECO:0000259" key="8">
    <source>
        <dbReference type="PROSITE" id="PS50893"/>
    </source>
</evidence>
<evidence type="ECO:0000256" key="7">
    <source>
        <dbReference type="ARBA" id="ARBA00023136"/>
    </source>
</evidence>
<comment type="similarity">
    <text evidence="2">Belongs to the ABC transporter superfamily.</text>
</comment>
<dbReference type="InterPro" id="IPR013563">
    <property type="entry name" value="Oligopep_ABC_C"/>
</dbReference>
<evidence type="ECO:0000256" key="4">
    <source>
        <dbReference type="ARBA" id="ARBA00022475"/>
    </source>
</evidence>
<dbReference type="FunFam" id="3.40.50.300:FF:000016">
    <property type="entry name" value="Oligopeptide ABC transporter ATP-binding component"/>
    <property type="match status" value="1"/>
</dbReference>
<dbReference type="EMBL" id="CP053709">
    <property type="protein sequence ID" value="QKE93270.1"/>
    <property type="molecule type" value="Genomic_DNA"/>
</dbReference>
<organism evidence="9 10">
    <name type="scientific">Lichenicola cladoniae</name>
    <dbReference type="NCBI Taxonomy" id="1484109"/>
    <lineage>
        <taxon>Bacteria</taxon>
        <taxon>Pseudomonadati</taxon>
        <taxon>Pseudomonadota</taxon>
        <taxon>Alphaproteobacteria</taxon>
        <taxon>Acetobacterales</taxon>
        <taxon>Acetobacteraceae</taxon>
        <taxon>Lichenicola</taxon>
    </lineage>
</organism>
<accession>A0A6M8HY62</accession>
<dbReference type="InterPro" id="IPR017871">
    <property type="entry name" value="ABC_transporter-like_CS"/>
</dbReference>
<proteinExistence type="inferred from homology"/>
<evidence type="ECO:0000256" key="1">
    <source>
        <dbReference type="ARBA" id="ARBA00004417"/>
    </source>
</evidence>
<keyword evidence="3" id="KW-0813">Transport</keyword>
<dbReference type="GO" id="GO:0055085">
    <property type="term" value="P:transmembrane transport"/>
    <property type="evidence" value="ECO:0007669"/>
    <property type="project" value="UniProtKB-ARBA"/>
</dbReference>
<dbReference type="GO" id="GO:0015833">
    <property type="term" value="P:peptide transport"/>
    <property type="evidence" value="ECO:0007669"/>
    <property type="project" value="InterPro"/>
</dbReference>
<reference evidence="9 10" key="1">
    <citation type="journal article" date="2014" name="World J. Microbiol. Biotechnol.">
        <title>Biodiversity and physiological characteristics of Antarctic and Arctic lichens-associated bacteria.</title>
        <authorList>
            <person name="Lee Y.M."/>
            <person name="Kim E.H."/>
            <person name="Lee H.K."/>
            <person name="Hong S.G."/>
        </authorList>
    </citation>
    <scope>NUCLEOTIDE SEQUENCE [LARGE SCALE GENOMIC DNA]</scope>
    <source>
        <strain evidence="9 10">PAMC 26569</strain>
        <plasmid evidence="9">unnamed1</plasmid>
    </source>
</reference>
<dbReference type="PROSITE" id="PS50893">
    <property type="entry name" value="ABC_TRANSPORTER_2"/>
    <property type="match status" value="1"/>
</dbReference>
<comment type="subcellular location">
    <subcellularLocation>
        <location evidence="1">Cell inner membrane</location>
        <topology evidence="1">Peripheral membrane protein</topology>
    </subcellularLocation>
</comment>
<dbReference type="SUPFAM" id="SSF52540">
    <property type="entry name" value="P-loop containing nucleoside triphosphate hydrolases"/>
    <property type="match status" value="1"/>
</dbReference>